<dbReference type="AlphaFoldDB" id="A0A2P2ND20"/>
<evidence type="ECO:0000313" key="1">
    <source>
        <dbReference type="EMBL" id="MBX40330.1"/>
    </source>
</evidence>
<protein>
    <submittedName>
        <fullName evidence="1">Uncharacterized protein</fullName>
    </submittedName>
</protein>
<organism evidence="1">
    <name type="scientific">Rhizophora mucronata</name>
    <name type="common">Asiatic mangrove</name>
    <dbReference type="NCBI Taxonomy" id="61149"/>
    <lineage>
        <taxon>Eukaryota</taxon>
        <taxon>Viridiplantae</taxon>
        <taxon>Streptophyta</taxon>
        <taxon>Embryophyta</taxon>
        <taxon>Tracheophyta</taxon>
        <taxon>Spermatophyta</taxon>
        <taxon>Magnoliopsida</taxon>
        <taxon>eudicotyledons</taxon>
        <taxon>Gunneridae</taxon>
        <taxon>Pentapetalae</taxon>
        <taxon>rosids</taxon>
        <taxon>fabids</taxon>
        <taxon>Malpighiales</taxon>
        <taxon>Rhizophoraceae</taxon>
        <taxon>Rhizophora</taxon>
    </lineage>
</organism>
<dbReference type="EMBL" id="GGEC01059846">
    <property type="protein sequence ID" value="MBX40330.1"/>
    <property type="molecule type" value="Transcribed_RNA"/>
</dbReference>
<name>A0A2P2ND20_RHIMU</name>
<accession>A0A2P2ND20</accession>
<proteinExistence type="predicted"/>
<sequence length="35" mass="4051">MCSRFAPLVPFYFLICTNRRTLIGANHTSARFCSR</sequence>
<reference evidence="1" key="1">
    <citation type="submission" date="2018-02" db="EMBL/GenBank/DDBJ databases">
        <title>Rhizophora mucronata_Transcriptome.</title>
        <authorList>
            <person name="Meera S.P."/>
            <person name="Sreeshan A."/>
            <person name="Augustine A."/>
        </authorList>
    </citation>
    <scope>NUCLEOTIDE SEQUENCE</scope>
    <source>
        <tissue evidence="1">Leaf</tissue>
    </source>
</reference>